<keyword evidence="1" id="KW-0732">Signal</keyword>
<evidence type="ECO:0000313" key="2">
    <source>
        <dbReference type="EMBL" id="OGC45341.1"/>
    </source>
</evidence>
<feature type="signal peptide" evidence="1">
    <location>
        <begin position="1"/>
        <end position="23"/>
    </location>
</feature>
<protein>
    <submittedName>
        <fullName evidence="2">Uncharacterized protein</fullName>
    </submittedName>
</protein>
<name>A0A1F4UK48_UNCKA</name>
<accession>A0A1F4UK48</accession>
<dbReference type="Proteomes" id="UP000178615">
    <property type="component" value="Unassembled WGS sequence"/>
</dbReference>
<organism evidence="2 3">
    <name type="scientific">candidate division WWE3 bacterium RBG_19FT_COMBO_34_6</name>
    <dbReference type="NCBI Taxonomy" id="1802612"/>
    <lineage>
        <taxon>Bacteria</taxon>
        <taxon>Katanobacteria</taxon>
    </lineage>
</organism>
<sequence>MKKILIAVLSLFLLAVFVAPVLAKGPSAPAGKSNKAHLYLYEKDPSTWEIVADGAWGKMTYDLSGPMFNYVFNGHSLMAEEEYTLIYYPDPWPGNSLQCLGSGMSNKGGELNLKGSVLTGDLPAIFDWNNPANLNNLTGTTIKGAKIWLVKSQDVSCDGLFSKMIGWMPEQYLFEESGIFFEGPDTDLVKTVELWTKDASWNPVSQNGTLTYITLWSTFQYIFDGKNLVPSTSYSLIYYADPWPGNNPGALIVSGMTDATGNIQLIGSIDTGSMPNALDANFGLGAKIWLVPSSDYDSTSHSMIGWNTANYLFEVSWVNYTKTP</sequence>
<evidence type="ECO:0000313" key="3">
    <source>
        <dbReference type="Proteomes" id="UP000178615"/>
    </source>
</evidence>
<reference evidence="2 3" key="1">
    <citation type="journal article" date="2016" name="Nat. Commun.">
        <title>Thousands of microbial genomes shed light on interconnected biogeochemical processes in an aquifer system.</title>
        <authorList>
            <person name="Anantharaman K."/>
            <person name="Brown C.T."/>
            <person name="Hug L.A."/>
            <person name="Sharon I."/>
            <person name="Castelle C.J."/>
            <person name="Probst A.J."/>
            <person name="Thomas B.C."/>
            <person name="Singh A."/>
            <person name="Wilkins M.J."/>
            <person name="Karaoz U."/>
            <person name="Brodie E.L."/>
            <person name="Williams K.H."/>
            <person name="Hubbard S.S."/>
            <person name="Banfield J.F."/>
        </authorList>
    </citation>
    <scope>NUCLEOTIDE SEQUENCE [LARGE SCALE GENOMIC DNA]</scope>
</reference>
<proteinExistence type="predicted"/>
<feature type="chain" id="PRO_5009514883" evidence="1">
    <location>
        <begin position="24"/>
        <end position="324"/>
    </location>
</feature>
<dbReference type="AlphaFoldDB" id="A0A1F4UK48"/>
<gene>
    <name evidence="2" type="ORF">A2V49_00855</name>
</gene>
<comment type="caution">
    <text evidence="2">The sequence shown here is derived from an EMBL/GenBank/DDBJ whole genome shotgun (WGS) entry which is preliminary data.</text>
</comment>
<dbReference type="EMBL" id="MEUV01000042">
    <property type="protein sequence ID" value="OGC45341.1"/>
    <property type="molecule type" value="Genomic_DNA"/>
</dbReference>
<evidence type="ECO:0000256" key="1">
    <source>
        <dbReference type="SAM" id="SignalP"/>
    </source>
</evidence>